<organism evidence="2 3">
    <name type="scientific">Cellulomonas gelida</name>
    <dbReference type="NCBI Taxonomy" id="1712"/>
    <lineage>
        <taxon>Bacteria</taxon>
        <taxon>Bacillati</taxon>
        <taxon>Actinomycetota</taxon>
        <taxon>Actinomycetes</taxon>
        <taxon>Micrococcales</taxon>
        <taxon>Cellulomonadaceae</taxon>
        <taxon>Cellulomonas</taxon>
    </lineage>
</organism>
<accession>A0A4Y3KR31</accession>
<evidence type="ECO:0000313" key="3">
    <source>
        <dbReference type="Proteomes" id="UP000320461"/>
    </source>
</evidence>
<proteinExistence type="predicted"/>
<comment type="caution">
    <text evidence="2">The sequence shown here is derived from an EMBL/GenBank/DDBJ whole genome shotgun (WGS) entry which is preliminary data.</text>
</comment>
<dbReference type="EMBL" id="BJLQ01000034">
    <property type="protein sequence ID" value="GEA85420.1"/>
    <property type="molecule type" value="Genomic_DNA"/>
</dbReference>
<evidence type="ECO:0000256" key="1">
    <source>
        <dbReference type="SAM" id="MobiDB-lite"/>
    </source>
</evidence>
<protein>
    <submittedName>
        <fullName evidence="2">Uncharacterized protein</fullName>
    </submittedName>
</protein>
<dbReference type="RefSeq" id="WP_174773463.1">
    <property type="nucleotide sequence ID" value="NZ_BJLQ01000034.1"/>
</dbReference>
<keyword evidence="3" id="KW-1185">Reference proteome</keyword>
<gene>
    <name evidence="2" type="ORF">CGE01nite_26710</name>
</gene>
<dbReference type="InterPro" id="IPR045684">
    <property type="entry name" value="DUF6191"/>
</dbReference>
<reference evidence="2 3" key="1">
    <citation type="submission" date="2019-06" db="EMBL/GenBank/DDBJ databases">
        <title>Whole genome shotgun sequence of Cellulomonas gelida NBRC 3748.</title>
        <authorList>
            <person name="Hosoyama A."/>
            <person name="Uohara A."/>
            <person name="Ohji S."/>
            <person name="Ichikawa N."/>
        </authorList>
    </citation>
    <scope>NUCLEOTIDE SEQUENCE [LARGE SCALE GENOMIC DNA]</scope>
    <source>
        <strain evidence="2 3">NBRC 3748</strain>
    </source>
</reference>
<feature type="region of interest" description="Disordered" evidence="1">
    <location>
        <begin position="75"/>
        <end position="110"/>
    </location>
</feature>
<dbReference type="Proteomes" id="UP000320461">
    <property type="component" value="Unassembled WGS sequence"/>
</dbReference>
<dbReference type="Pfam" id="PF19690">
    <property type="entry name" value="DUF6191"/>
    <property type="match status" value="1"/>
</dbReference>
<name>A0A4Y3KR31_9CELL</name>
<dbReference type="AlphaFoldDB" id="A0A4Y3KR31"/>
<sequence length="110" mass="11927">MGWWVTLAVVAVLLVVVDRLTARGAFDRFLDRPRVEREGTGSIGGLFDSLGDVFQPNREHLTAEKERQRLDIQYAGDDAPPFDLDSGTVVLPAATNEPPGPARTPDAPTA</sequence>
<evidence type="ECO:0000313" key="2">
    <source>
        <dbReference type="EMBL" id="GEA85420.1"/>
    </source>
</evidence>